<reference evidence="8 9" key="1">
    <citation type="submission" date="2019-04" db="EMBL/GenBank/DDBJ databases">
        <title>Draft genome sequences of Streptomyces avermitilis ATCC 31267.</title>
        <authorList>
            <person name="Komaki H."/>
            <person name="Tamura T."/>
            <person name="Hosoyama A."/>
        </authorList>
    </citation>
    <scope>NUCLEOTIDE SEQUENCE [LARGE SCALE GENOMIC DNA]</scope>
    <source>
        <strain evidence="8 9">ATCC 31267</strain>
    </source>
</reference>
<dbReference type="GO" id="GO:0016491">
    <property type="term" value="F:oxidoreductase activity"/>
    <property type="evidence" value="ECO:0007669"/>
    <property type="project" value="UniProtKB-KW"/>
</dbReference>
<name>A0A4D4MU55_STRAX</name>
<dbReference type="Proteomes" id="UP000299211">
    <property type="component" value="Unassembled WGS sequence"/>
</dbReference>
<dbReference type="PANTHER" id="PTHR43255:SF1">
    <property type="entry name" value="IRON-SULFUR-BINDING OXIDOREDUCTASE FADF-RELATED"/>
    <property type="match status" value="1"/>
</dbReference>
<protein>
    <recommendedName>
        <fullName evidence="7">Cysteine-rich domain-containing protein</fullName>
    </recommendedName>
</protein>
<dbReference type="InterPro" id="IPR004017">
    <property type="entry name" value="Cys_rich_dom"/>
</dbReference>
<proteinExistence type="predicted"/>
<gene>
    <name evidence="8" type="ORF">SAV31267_047690</name>
</gene>
<keyword evidence="3" id="KW-0560">Oxidoreductase</keyword>
<dbReference type="InterPro" id="IPR051460">
    <property type="entry name" value="HdrC_iron-sulfur_subunit"/>
</dbReference>
<dbReference type="GO" id="GO:0051539">
    <property type="term" value="F:4 iron, 4 sulfur cluster binding"/>
    <property type="evidence" value="ECO:0007669"/>
    <property type="project" value="UniProtKB-KW"/>
</dbReference>
<keyword evidence="2" id="KW-0479">Metal-binding</keyword>
<comment type="caution">
    <text evidence="8">The sequence shown here is derived from an EMBL/GenBank/DDBJ whole genome shotgun (WGS) entry which is preliminary data.</text>
</comment>
<dbReference type="GO" id="GO:0046872">
    <property type="term" value="F:metal ion binding"/>
    <property type="evidence" value="ECO:0007669"/>
    <property type="project" value="UniProtKB-KW"/>
</dbReference>
<evidence type="ECO:0000256" key="3">
    <source>
        <dbReference type="ARBA" id="ARBA00023002"/>
    </source>
</evidence>
<evidence type="ECO:0000256" key="4">
    <source>
        <dbReference type="ARBA" id="ARBA00023004"/>
    </source>
</evidence>
<dbReference type="EMBL" id="BJHY01000001">
    <property type="protein sequence ID" value="GDY75284.1"/>
    <property type="molecule type" value="Genomic_DNA"/>
</dbReference>
<keyword evidence="4" id="KW-0408">Iron</keyword>
<evidence type="ECO:0000256" key="1">
    <source>
        <dbReference type="ARBA" id="ARBA00022485"/>
    </source>
</evidence>
<dbReference type="AlphaFoldDB" id="A0A4D4MU55"/>
<accession>A0A4D4MU55</accession>
<keyword evidence="5" id="KW-0411">Iron-sulfur</keyword>
<evidence type="ECO:0000259" key="7">
    <source>
        <dbReference type="Pfam" id="PF02754"/>
    </source>
</evidence>
<feature type="region of interest" description="Disordered" evidence="6">
    <location>
        <begin position="224"/>
        <end position="243"/>
    </location>
</feature>
<keyword evidence="1" id="KW-0004">4Fe-4S</keyword>
<organism evidence="8 9">
    <name type="scientific">Streptomyces avermitilis</name>
    <dbReference type="NCBI Taxonomy" id="33903"/>
    <lineage>
        <taxon>Bacteria</taxon>
        <taxon>Bacillati</taxon>
        <taxon>Actinomycetota</taxon>
        <taxon>Actinomycetes</taxon>
        <taxon>Kitasatosporales</taxon>
        <taxon>Streptomycetaceae</taxon>
        <taxon>Streptomyces</taxon>
    </lineage>
</organism>
<feature type="domain" description="Cysteine-rich" evidence="7">
    <location>
        <begin position="4"/>
        <end position="65"/>
    </location>
</feature>
<dbReference type="GO" id="GO:0005886">
    <property type="term" value="C:plasma membrane"/>
    <property type="evidence" value="ECO:0007669"/>
    <property type="project" value="TreeGrafter"/>
</dbReference>
<dbReference type="PANTHER" id="PTHR43255">
    <property type="entry name" value="IRON-SULFUR-BINDING OXIDOREDUCTASE FADF-RELATED-RELATED"/>
    <property type="match status" value="1"/>
</dbReference>
<evidence type="ECO:0000256" key="6">
    <source>
        <dbReference type="SAM" id="MobiDB-lite"/>
    </source>
</evidence>
<evidence type="ECO:0000313" key="9">
    <source>
        <dbReference type="Proteomes" id="UP000299211"/>
    </source>
</evidence>
<evidence type="ECO:0000256" key="2">
    <source>
        <dbReference type="ARBA" id="ARBA00022723"/>
    </source>
</evidence>
<evidence type="ECO:0000256" key="5">
    <source>
        <dbReference type="ARBA" id="ARBA00023014"/>
    </source>
</evidence>
<evidence type="ECO:0000313" key="8">
    <source>
        <dbReference type="EMBL" id="GDY75284.1"/>
    </source>
</evidence>
<feature type="domain" description="Cysteine-rich" evidence="7">
    <location>
        <begin position="104"/>
        <end position="191"/>
    </location>
</feature>
<sequence length="243" mass="26712">MGGDEKCTGDSARRLGNEPLFQELGMENVAALNMAFGEDDEDESTKKPKSAKKIVATCPHCLNTIGNEYPQLGGDYEVIHHTQLLQHLVDEGKLVPVTPVEGIITYHDPCYLGRHNKIYTPPREIIGKVPGLRNEEMHRHKERGFCCGAGGARMWMEERIGKRINNERVDEALSLNPDIVSTACPFCLVMLTDSVNGKKNDGKAKESIQVVDVAQLLLDSVRTPLDPAGEAEAESAPEPEPVK</sequence>
<dbReference type="Pfam" id="PF02754">
    <property type="entry name" value="CCG"/>
    <property type="match status" value="2"/>
</dbReference>